<name>A0A1B0BHQ8_9MUSC</name>
<dbReference type="EnsemblMetazoa" id="GPPI030483-RA">
    <property type="protein sequence ID" value="GPPI030483-PA"/>
    <property type="gene ID" value="GPPI030483"/>
</dbReference>
<evidence type="ECO:0008006" key="3">
    <source>
        <dbReference type="Google" id="ProtNLM"/>
    </source>
</evidence>
<organism evidence="1 2">
    <name type="scientific">Glossina palpalis gambiensis</name>
    <dbReference type="NCBI Taxonomy" id="67801"/>
    <lineage>
        <taxon>Eukaryota</taxon>
        <taxon>Metazoa</taxon>
        <taxon>Ecdysozoa</taxon>
        <taxon>Arthropoda</taxon>
        <taxon>Hexapoda</taxon>
        <taxon>Insecta</taxon>
        <taxon>Pterygota</taxon>
        <taxon>Neoptera</taxon>
        <taxon>Endopterygota</taxon>
        <taxon>Diptera</taxon>
        <taxon>Brachycera</taxon>
        <taxon>Muscomorpha</taxon>
        <taxon>Hippoboscoidea</taxon>
        <taxon>Glossinidae</taxon>
        <taxon>Glossina</taxon>
    </lineage>
</organism>
<dbReference type="AlphaFoldDB" id="A0A1B0BHQ8"/>
<reference evidence="1" key="2">
    <citation type="submission" date="2020-05" db="UniProtKB">
        <authorList>
            <consortium name="EnsemblMetazoa"/>
        </authorList>
    </citation>
    <scope>IDENTIFICATION</scope>
    <source>
        <strain evidence="1">IAEA</strain>
    </source>
</reference>
<sequence>MGDHAQPKNFAALKTQHTERNILAIAIVYIISKYKQRFPCRVLVDGGSQINMISERMVHMTGLKRQYAPIQFQCANKTVGTSNFKQFSPKLSQEEEQYVNSCAQKLDLRNSNVHALLTGTQSSVYVVYYDRCIISM</sequence>
<reference evidence="2" key="1">
    <citation type="submission" date="2015-01" db="EMBL/GenBank/DDBJ databases">
        <authorList>
            <person name="Aksoy S."/>
            <person name="Warren W."/>
            <person name="Wilson R.K."/>
        </authorList>
    </citation>
    <scope>NUCLEOTIDE SEQUENCE [LARGE SCALE GENOMIC DNA]</scope>
    <source>
        <strain evidence="2">IAEA</strain>
    </source>
</reference>
<accession>A0A1B0BHQ8</accession>
<dbReference type="EMBL" id="JXJN01014532">
    <property type="status" value="NOT_ANNOTATED_CDS"/>
    <property type="molecule type" value="Genomic_DNA"/>
</dbReference>
<protein>
    <recommendedName>
        <fullName evidence="3">Peptidase aspartic putative domain-containing protein</fullName>
    </recommendedName>
</protein>
<proteinExistence type="predicted"/>
<evidence type="ECO:0000313" key="2">
    <source>
        <dbReference type="Proteomes" id="UP000092460"/>
    </source>
</evidence>
<dbReference type="Proteomes" id="UP000092460">
    <property type="component" value="Unassembled WGS sequence"/>
</dbReference>
<evidence type="ECO:0000313" key="1">
    <source>
        <dbReference type="EnsemblMetazoa" id="GPPI030483-PA"/>
    </source>
</evidence>
<keyword evidence="2" id="KW-1185">Reference proteome</keyword>
<dbReference type="VEuPathDB" id="VectorBase:GPPI030483"/>